<keyword evidence="2" id="KW-1185">Reference proteome</keyword>
<dbReference type="EMBL" id="VFPE01000002">
    <property type="protein sequence ID" value="TQM28398.1"/>
    <property type="molecule type" value="Genomic_DNA"/>
</dbReference>
<name>A0A543F3L0_9MICO</name>
<evidence type="ECO:0000313" key="2">
    <source>
        <dbReference type="Proteomes" id="UP000320235"/>
    </source>
</evidence>
<reference evidence="1 2" key="1">
    <citation type="submission" date="2019-06" db="EMBL/GenBank/DDBJ databases">
        <title>Sequencing the genomes of 1000 actinobacteria strains.</title>
        <authorList>
            <person name="Klenk H.-P."/>
        </authorList>
    </citation>
    <scope>NUCLEOTIDE SEQUENCE [LARGE SCALE GENOMIC DNA]</scope>
    <source>
        <strain evidence="1 2">DSM 105492</strain>
    </source>
</reference>
<accession>A0A543F3L0</accession>
<dbReference type="Proteomes" id="UP000320235">
    <property type="component" value="Unassembled WGS sequence"/>
</dbReference>
<comment type="caution">
    <text evidence="1">The sequence shown here is derived from an EMBL/GenBank/DDBJ whole genome shotgun (WGS) entry which is preliminary data.</text>
</comment>
<protein>
    <submittedName>
        <fullName evidence="1">Uncharacterized protein</fullName>
    </submittedName>
</protein>
<dbReference type="AlphaFoldDB" id="A0A543F3L0"/>
<evidence type="ECO:0000313" key="1">
    <source>
        <dbReference type="EMBL" id="TQM28398.1"/>
    </source>
</evidence>
<organism evidence="1 2">
    <name type="scientific">Microbacterium kyungheense</name>
    <dbReference type="NCBI Taxonomy" id="1263636"/>
    <lineage>
        <taxon>Bacteria</taxon>
        <taxon>Bacillati</taxon>
        <taxon>Actinomycetota</taxon>
        <taxon>Actinomycetes</taxon>
        <taxon>Micrococcales</taxon>
        <taxon>Microbacteriaceae</taxon>
        <taxon>Microbacterium</taxon>
    </lineage>
</organism>
<gene>
    <name evidence="1" type="ORF">FB391_2465</name>
</gene>
<proteinExistence type="predicted"/>
<sequence>MGAICENGPMPTYRLQWQFERHAPITESITGWKQYSDRHYTAWTSAMSTGTNVYAHCNTADGRTRAYTTYHRGETTGGYLWSWHRSVASISWFNCGYSEF</sequence>